<reference evidence="1 2" key="1">
    <citation type="submission" date="2016-06" db="EMBL/GenBank/DDBJ databases">
        <title>Complete genome sequence of a deep-branching marine Gamma Proteobacterium Woeseia oceani type strain XK5.</title>
        <authorList>
            <person name="Mu D."/>
            <person name="Du Z."/>
        </authorList>
    </citation>
    <scope>NUCLEOTIDE SEQUENCE [LARGE SCALE GENOMIC DNA]</scope>
    <source>
        <strain evidence="1 2">XK5</strain>
    </source>
</reference>
<dbReference type="STRING" id="1548547.BA177_13760"/>
<protein>
    <submittedName>
        <fullName evidence="1">Uncharacterized protein</fullName>
    </submittedName>
</protein>
<evidence type="ECO:0000313" key="2">
    <source>
        <dbReference type="Proteomes" id="UP000092695"/>
    </source>
</evidence>
<gene>
    <name evidence="1" type="ORF">BA177_13760</name>
</gene>
<evidence type="ECO:0000313" key="1">
    <source>
        <dbReference type="EMBL" id="ANO52118.1"/>
    </source>
</evidence>
<accession>A0A193LI53</accession>
<dbReference type="Proteomes" id="UP000092695">
    <property type="component" value="Chromosome"/>
</dbReference>
<keyword evidence="2" id="KW-1185">Reference proteome</keyword>
<name>A0A193LI53_9GAMM</name>
<sequence>MMHARLDLQGFAMEQRQKTVGWTHVAVWHAVMWLLGGVSLPGLVATAAEAQEAAADSRTHMPEALRESIKKVVLVAGESPADEAIGGTYDKATLGMAGGMSKGSQLGRISKEIGGVPINIPIPILTIPGAIFGGLSGAVKREIQEFRDDLTEELANAENQPLTDDGLALDVFWRLRQLPHLESKLFAPAVEIPEDTDAVLYVSFHEVGIDVQGKEAIISTAAEVTLRRYSDGEKLYETLIRYQDRDTLRNWTANNNALWQNYANYARYYLGREAAAEVFNRVELSHELQPVATATAVPHRKNPLEYVSKTATPTLAWAMHLTGGDPYGSWVDEINEENTYYDIAIFDAQRLVYEEEQLPDPQHTVGYGLEPCKTYRWSVRPSYRIDGQVRFGEWMRFAADAPPEPEEEATRVRGLAATPPLTYSKELIGRQASAAPAYTQDFASLTIECGRR</sequence>
<proteinExistence type="predicted"/>
<dbReference type="AlphaFoldDB" id="A0A193LI53"/>
<organism evidence="1 2">
    <name type="scientific">Woeseia oceani</name>
    <dbReference type="NCBI Taxonomy" id="1548547"/>
    <lineage>
        <taxon>Bacteria</taxon>
        <taxon>Pseudomonadati</taxon>
        <taxon>Pseudomonadota</taxon>
        <taxon>Gammaproteobacteria</taxon>
        <taxon>Woeseiales</taxon>
        <taxon>Woeseiaceae</taxon>
        <taxon>Woeseia</taxon>
    </lineage>
</organism>
<dbReference type="KEGG" id="woc:BA177_13760"/>
<dbReference type="EMBL" id="CP016268">
    <property type="protein sequence ID" value="ANO52118.1"/>
    <property type="molecule type" value="Genomic_DNA"/>
</dbReference>